<dbReference type="PIRSF" id="PIRSF016548">
    <property type="entry name" value="Rsd_AlgQ"/>
    <property type="match status" value="1"/>
</dbReference>
<sequence length="157" mass="18117">MLEKCKNAQERWGGVHQLIDKWLNERQSLIVLFCNLSASKPLSEEEPLAENLQRFCEVMMDYCSAGHFEIYEQLMNEAREFDDGTIDLANEHMPRLEALTGECVDFNDTYDKHCTLDQLAKLPADLSAIGEVLEERFQIEDNLIEKMHNVHREAVAS</sequence>
<evidence type="ECO:0000313" key="5">
    <source>
        <dbReference type="Proteomes" id="UP000185639"/>
    </source>
</evidence>
<evidence type="ECO:0000256" key="3">
    <source>
        <dbReference type="RuleBase" id="RU004409"/>
    </source>
</evidence>
<comment type="similarity">
    <text evidence="3">Belongs to the Rsd/AlgQ family.</text>
</comment>
<dbReference type="InterPro" id="IPR038309">
    <property type="entry name" value="Rsd/AlgQ_sf"/>
</dbReference>
<evidence type="ECO:0000256" key="1">
    <source>
        <dbReference type="ARBA" id="ARBA00023015"/>
    </source>
</evidence>
<dbReference type="Proteomes" id="UP000185639">
    <property type="component" value="Unassembled WGS sequence"/>
</dbReference>
<evidence type="ECO:0000256" key="2">
    <source>
        <dbReference type="ARBA" id="ARBA00023163"/>
    </source>
</evidence>
<evidence type="ECO:0000313" key="4">
    <source>
        <dbReference type="EMBL" id="SIS51043.1"/>
    </source>
</evidence>
<reference evidence="5" key="1">
    <citation type="submission" date="2017-01" db="EMBL/GenBank/DDBJ databases">
        <authorList>
            <person name="Varghese N."/>
            <person name="Submissions S."/>
        </authorList>
    </citation>
    <scope>NUCLEOTIDE SEQUENCE [LARGE SCALE GENOMIC DNA]</scope>
    <source>
        <strain evidence="5">DSM 24913</strain>
    </source>
</reference>
<protein>
    <submittedName>
        <fullName evidence="4">Regulator of sigma D</fullName>
    </submittedName>
</protein>
<keyword evidence="1 3" id="KW-0805">Transcription regulation</keyword>
<dbReference type="STRING" id="484498.SAMN05421686_102129"/>
<keyword evidence="5" id="KW-1185">Reference proteome</keyword>
<gene>
    <name evidence="4" type="ORF">SAMN05421686_102129</name>
</gene>
<organism evidence="4 5">
    <name type="scientific">Thalassolituus maritimus</name>
    <dbReference type="NCBI Taxonomy" id="484498"/>
    <lineage>
        <taxon>Bacteria</taxon>
        <taxon>Pseudomonadati</taxon>
        <taxon>Pseudomonadota</taxon>
        <taxon>Gammaproteobacteria</taxon>
        <taxon>Oceanospirillales</taxon>
        <taxon>Oceanospirillaceae</taxon>
        <taxon>Thalassolituus</taxon>
    </lineage>
</organism>
<dbReference type="AlphaFoldDB" id="A0A1N7JNV0"/>
<dbReference type="NCBIfam" id="NF008723">
    <property type="entry name" value="PRK11718.1"/>
    <property type="match status" value="1"/>
</dbReference>
<name>A0A1N7JNV0_9GAMM</name>
<proteinExistence type="inferred from homology"/>
<dbReference type="Gene3D" id="1.20.120.1370">
    <property type="entry name" value="Regulator of RNA polymerase sigma(70) subunit, domain 4"/>
    <property type="match status" value="1"/>
</dbReference>
<keyword evidence="2 3" id="KW-0804">Transcription</keyword>
<dbReference type="OrthoDB" id="5567237at2"/>
<dbReference type="RefSeq" id="WP_076514291.1">
    <property type="nucleotide sequence ID" value="NZ_FTOH01000002.1"/>
</dbReference>
<dbReference type="GO" id="GO:0006355">
    <property type="term" value="P:regulation of DNA-templated transcription"/>
    <property type="evidence" value="ECO:0007669"/>
    <property type="project" value="InterPro"/>
</dbReference>
<accession>A0A1N7JNV0</accession>
<dbReference type="EMBL" id="FTOH01000002">
    <property type="protein sequence ID" value="SIS51043.1"/>
    <property type="molecule type" value="Genomic_DNA"/>
</dbReference>
<dbReference type="Pfam" id="PF04353">
    <property type="entry name" value="Rsd_AlgQ"/>
    <property type="match status" value="1"/>
</dbReference>
<dbReference type="InterPro" id="IPR007448">
    <property type="entry name" value="Sigma70_reg_Rsd_AlgQ"/>
</dbReference>